<evidence type="ECO:0008006" key="3">
    <source>
        <dbReference type="Google" id="ProtNLM"/>
    </source>
</evidence>
<evidence type="ECO:0000313" key="2">
    <source>
        <dbReference type="Proteomes" id="UP001151760"/>
    </source>
</evidence>
<sequence length="88" mass="10227">MVTIRKRLPEHFKKELRNLLRANADIFSWTHADMTGIPRTIMVDGKPFKTEHKLNEYNHIKPITQNKRSLGPDRNTVACKEADELTKA</sequence>
<comment type="caution">
    <text evidence="1">The sequence shown here is derived from an EMBL/GenBank/DDBJ whole genome shotgun (WGS) entry which is preliminary data.</text>
</comment>
<dbReference type="EMBL" id="BQNB010018202">
    <property type="protein sequence ID" value="GJT71842.1"/>
    <property type="molecule type" value="Genomic_DNA"/>
</dbReference>
<name>A0ABQ5GAE0_9ASTR</name>
<dbReference type="Proteomes" id="UP001151760">
    <property type="component" value="Unassembled WGS sequence"/>
</dbReference>
<proteinExistence type="predicted"/>
<protein>
    <recommendedName>
        <fullName evidence="3">Reverse transcriptase domain-containing protein</fullName>
    </recommendedName>
</protein>
<keyword evidence="2" id="KW-1185">Reference proteome</keyword>
<gene>
    <name evidence="1" type="ORF">Tco_1031128</name>
</gene>
<reference evidence="1" key="2">
    <citation type="submission" date="2022-01" db="EMBL/GenBank/DDBJ databases">
        <authorList>
            <person name="Yamashiro T."/>
            <person name="Shiraishi A."/>
            <person name="Satake H."/>
            <person name="Nakayama K."/>
        </authorList>
    </citation>
    <scope>NUCLEOTIDE SEQUENCE</scope>
</reference>
<accession>A0ABQ5GAE0</accession>
<evidence type="ECO:0000313" key="1">
    <source>
        <dbReference type="EMBL" id="GJT71842.1"/>
    </source>
</evidence>
<reference evidence="1" key="1">
    <citation type="journal article" date="2022" name="Int. J. Mol. Sci.">
        <title>Draft Genome of Tanacetum Coccineum: Genomic Comparison of Closely Related Tanacetum-Family Plants.</title>
        <authorList>
            <person name="Yamashiro T."/>
            <person name="Shiraishi A."/>
            <person name="Nakayama K."/>
            <person name="Satake H."/>
        </authorList>
    </citation>
    <scope>NUCLEOTIDE SEQUENCE</scope>
</reference>
<organism evidence="1 2">
    <name type="scientific">Tanacetum coccineum</name>
    <dbReference type="NCBI Taxonomy" id="301880"/>
    <lineage>
        <taxon>Eukaryota</taxon>
        <taxon>Viridiplantae</taxon>
        <taxon>Streptophyta</taxon>
        <taxon>Embryophyta</taxon>
        <taxon>Tracheophyta</taxon>
        <taxon>Spermatophyta</taxon>
        <taxon>Magnoliopsida</taxon>
        <taxon>eudicotyledons</taxon>
        <taxon>Gunneridae</taxon>
        <taxon>Pentapetalae</taxon>
        <taxon>asterids</taxon>
        <taxon>campanulids</taxon>
        <taxon>Asterales</taxon>
        <taxon>Asteraceae</taxon>
        <taxon>Asteroideae</taxon>
        <taxon>Anthemideae</taxon>
        <taxon>Anthemidinae</taxon>
        <taxon>Tanacetum</taxon>
    </lineage>
</organism>